<dbReference type="AlphaFoldDB" id="A0A7D9ETG8"/>
<evidence type="ECO:0000313" key="4">
    <source>
        <dbReference type="Proteomes" id="UP001152795"/>
    </source>
</evidence>
<dbReference type="InterPro" id="IPR015915">
    <property type="entry name" value="Kelch-typ_b-propeller"/>
</dbReference>
<reference evidence="3" key="1">
    <citation type="submission" date="2020-04" db="EMBL/GenBank/DDBJ databases">
        <authorList>
            <person name="Alioto T."/>
            <person name="Alioto T."/>
            <person name="Gomez Garrido J."/>
        </authorList>
    </citation>
    <scope>NUCLEOTIDE SEQUENCE</scope>
    <source>
        <strain evidence="3">A484AB</strain>
    </source>
</reference>
<dbReference type="Proteomes" id="UP001152795">
    <property type="component" value="Unassembled WGS sequence"/>
</dbReference>
<evidence type="ECO:0000256" key="2">
    <source>
        <dbReference type="ARBA" id="ARBA00022737"/>
    </source>
</evidence>
<organism evidence="3 4">
    <name type="scientific">Paramuricea clavata</name>
    <name type="common">Red gorgonian</name>
    <name type="synonym">Violescent sea-whip</name>
    <dbReference type="NCBI Taxonomy" id="317549"/>
    <lineage>
        <taxon>Eukaryota</taxon>
        <taxon>Metazoa</taxon>
        <taxon>Cnidaria</taxon>
        <taxon>Anthozoa</taxon>
        <taxon>Octocorallia</taxon>
        <taxon>Malacalcyonacea</taxon>
        <taxon>Plexauridae</taxon>
        <taxon>Paramuricea</taxon>
    </lineage>
</organism>
<sequence>MQVYDPLEDEWFFGKPMQVKRVYHCMVTFQNKYLVAIGGNMPTTDSLYSVEKYDRETRTWTYMPQLNIGRIEASAVALDDKIYVVGGYSGSSPPELNSCEVYDSSTNKWSLIEPTNTPRRDAAITVYHGKVYVLGGNPKKGLPNFEYYCEETKSWKTEESGNFSSGCQCCTVTLSGKCICELYER</sequence>
<dbReference type="Pfam" id="PF24681">
    <property type="entry name" value="Kelch_KLHDC2_KLHL20_DRC7"/>
    <property type="match status" value="1"/>
</dbReference>
<dbReference type="PANTHER" id="PTHR24412:SF489">
    <property type="entry name" value="RING FINGER DOMAIN AND KELCH REPEAT-CONTAINING PROTEIN DDB_G0271372"/>
    <property type="match status" value="1"/>
</dbReference>
<dbReference type="SMART" id="SM00612">
    <property type="entry name" value="Kelch"/>
    <property type="match status" value="3"/>
</dbReference>
<comment type="caution">
    <text evidence="3">The sequence shown here is derived from an EMBL/GenBank/DDBJ whole genome shotgun (WGS) entry which is preliminary data.</text>
</comment>
<keyword evidence="1" id="KW-0880">Kelch repeat</keyword>
<protein>
    <submittedName>
        <fullName evidence="3">Kelch 18 isoform X2</fullName>
    </submittedName>
</protein>
<proteinExistence type="predicted"/>
<keyword evidence="4" id="KW-1185">Reference proteome</keyword>
<name>A0A7D9ETG8_PARCT</name>
<accession>A0A7D9ETG8</accession>
<dbReference type="OrthoDB" id="6273668at2759"/>
<evidence type="ECO:0000313" key="3">
    <source>
        <dbReference type="EMBL" id="CAB4017394.1"/>
    </source>
</evidence>
<dbReference type="EMBL" id="CACRXK020009527">
    <property type="protein sequence ID" value="CAB4017394.1"/>
    <property type="molecule type" value="Genomic_DNA"/>
</dbReference>
<evidence type="ECO:0000256" key="1">
    <source>
        <dbReference type="ARBA" id="ARBA00022441"/>
    </source>
</evidence>
<dbReference type="PANTHER" id="PTHR24412">
    <property type="entry name" value="KELCH PROTEIN"/>
    <property type="match status" value="1"/>
</dbReference>
<gene>
    <name evidence="3" type="ORF">PACLA_8A001183</name>
</gene>
<keyword evidence="2" id="KW-0677">Repeat</keyword>
<dbReference type="InterPro" id="IPR006652">
    <property type="entry name" value="Kelch_1"/>
</dbReference>
<dbReference type="Gene3D" id="2.120.10.80">
    <property type="entry name" value="Kelch-type beta propeller"/>
    <property type="match status" value="1"/>
</dbReference>
<dbReference type="SUPFAM" id="SSF117281">
    <property type="entry name" value="Kelch motif"/>
    <property type="match status" value="1"/>
</dbReference>